<gene>
    <name evidence="2" type="ORF">HYT40_00840</name>
</gene>
<keyword evidence="1" id="KW-0472">Membrane</keyword>
<feature type="transmembrane region" description="Helical" evidence="1">
    <location>
        <begin position="21"/>
        <end position="40"/>
    </location>
</feature>
<keyword evidence="1" id="KW-1133">Transmembrane helix</keyword>
<feature type="transmembrane region" description="Helical" evidence="1">
    <location>
        <begin position="52"/>
        <end position="72"/>
    </location>
</feature>
<dbReference type="AlphaFoldDB" id="A0A931SB13"/>
<reference evidence="2" key="1">
    <citation type="submission" date="2020-07" db="EMBL/GenBank/DDBJ databases">
        <title>Huge and variable diversity of episymbiotic CPR bacteria and DPANN archaea in groundwater ecosystems.</title>
        <authorList>
            <person name="He C.Y."/>
            <person name="Keren R."/>
            <person name="Whittaker M."/>
            <person name="Farag I.F."/>
            <person name="Doudna J."/>
            <person name="Cate J.H.D."/>
            <person name="Banfield J.F."/>
        </authorList>
    </citation>
    <scope>NUCLEOTIDE SEQUENCE</scope>
    <source>
        <strain evidence="2">NC_groundwater_193_Ag_S-0.1um_51_7</strain>
    </source>
</reference>
<evidence type="ECO:0000256" key="1">
    <source>
        <dbReference type="SAM" id="Phobius"/>
    </source>
</evidence>
<evidence type="ECO:0000313" key="3">
    <source>
        <dbReference type="Proteomes" id="UP000724148"/>
    </source>
</evidence>
<keyword evidence="1" id="KW-0812">Transmembrane</keyword>
<name>A0A931SB13_9BACT</name>
<accession>A0A931SB13</accession>
<protein>
    <submittedName>
        <fullName evidence="2">Uncharacterized protein</fullName>
    </submittedName>
</protein>
<evidence type="ECO:0000313" key="2">
    <source>
        <dbReference type="EMBL" id="MBI2096693.1"/>
    </source>
</evidence>
<sequence length="169" mass="19759">MDTEQEKKKFYYELMLEGTRGKFSTLLYISSLTAALLVIGSFDGNLFPLNNLVRFIISVLLVLMVYCVEVYLSQVTKLSSDAAKELFGENRYPVLTRLEAIKFLLTGFEKNKKDERNFRDRLHAVFPDLALWILWLVVIVLIVLVWVNAYPHLYKGLFNYLITTWNIFF</sequence>
<feature type="transmembrane region" description="Helical" evidence="1">
    <location>
        <begin position="129"/>
        <end position="149"/>
    </location>
</feature>
<proteinExistence type="predicted"/>
<organism evidence="2 3">
    <name type="scientific">Candidatus Sungiibacteriota bacterium</name>
    <dbReference type="NCBI Taxonomy" id="2750080"/>
    <lineage>
        <taxon>Bacteria</taxon>
        <taxon>Candidatus Sungiibacteriota</taxon>
    </lineage>
</organism>
<dbReference type="Proteomes" id="UP000724148">
    <property type="component" value="Unassembled WGS sequence"/>
</dbReference>
<comment type="caution">
    <text evidence="2">The sequence shown here is derived from an EMBL/GenBank/DDBJ whole genome shotgun (WGS) entry which is preliminary data.</text>
</comment>
<dbReference type="EMBL" id="JACOZA010000021">
    <property type="protein sequence ID" value="MBI2096693.1"/>
    <property type="molecule type" value="Genomic_DNA"/>
</dbReference>